<sequence>KSPLVQKLLGITPHIADQTLAFKSYLLCRDMMSLNKGLPWIEPGAVEILESTLNKDSTVLEVGAGTSTAWFAERAKYVLSFESNRCWYAIVKDELDFQGIENVDLLLCPKYPTEGLEFGGIFDVVLIDGPTVGRTRCIKDTIKRVKPGGLFVVDDSQREQYDEGLLLLDTQGWKRSDFHAERGQRITSVWEVT</sequence>
<dbReference type="EMBL" id="BART01009928">
    <property type="protein sequence ID" value="GAG82784.1"/>
    <property type="molecule type" value="Genomic_DNA"/>
</dbReference>
<accession>X1AK52</accession>
<evidence type="ECO:0000313" key="1">
    <source>
        <dbReference type="EMBL" id="GAG82784.1"/>
    </source>
</evidence>
<comment type="caution">
    <text evidence="1">The sequence shown here is derived from an EMBL/GenBank/DDBJ whole genome shotgun (WGS) entry which is preliminary data.</text>
</comment>
<gene>
    <name evidence="1" type="ORF">S01H4_21817</name>
</gene>
<dbReference type="SUPFAM" id="SSF53335">
    <property type="entry name" value="S-adenosyl-L-methionine-dependent methyltransferases"/>
    <property type="match status" value="1"/>
</dbReference>
<feature type="non-terminal residue" evidence="1">
    <location>
        <position position="1"/>
    </location>
</feature>
<dbReference type="CDD" id="cd02440">
    <property type="entry name" value="AdoMet_MTases"/>
    <property type="match status" value="1"/>
</dbReference>
<dbReference type="AlphaFoldDB" id="X1AK52"/>
<dbReference type="Gene3D" id="3.40.50.150">
    <property type="entry name" value="Vaccinia Virus protein VP39"/>
    <property type="match status" value="1"/>
</dbReference>
<protein>
    <recommendedName>
        <fullName evidence="2">Methyltransferase domain-containing protein</fullName>
    </recommendedName>
</protein>
<organism evidence="1">
    <name type="scientific">marine sediment metagenome</name>
    <dbReference type="NCBI Taxonomy" id="412755"/>
    <lineage>
        <taxon>unclassified sequences</taxon>
        <taxon>metagenomes</taxon>
        <taxon>ecological metagenomes</taxon>
    </lineage>
</organism>
<evidence type="ECO:0008006" key="2">
    <source>
        <dbReference type="Google" id="ProtNLM"/>
    </source>
</evidence>
<dbReference type="InterPro" id="IPR029063">
    <property type="entry name" value="SAM-dependent_MTases_sf"/>
</dbReference>
<name>X1AK52_9ZZZZ</name>
<proteinExistence type="predicted"/>
<reference evidence="1" key="1">
    <citation type="journal article" date="2014" name="Front. Microbiol.">
        <title>High frequency of phylogenetically diverse reductive dehalogenase-homologous genes in deep subseafloor sedimentary metagenomes.</title>
        <authorList>
            <person name="Kawai M."/>
            <person name="Futagami T."/>
            <person name="Toyoda A."/>
            <person name="Takaki Y."/>
            <person name="Nishi S."/>
            <person name="Hori S."/>
            <person name="Arai W."/>
            <person name="Tsubouchi T."/>
            <person name="Morono Y."/>
            <person name="Uchiyama I."/>
            <person name="Ito T."/>
            <person name="Fujiyama A."/>
            <person name="Inagaki F."/>
            <person name="Takami H."/>
        </authorList>
    </citation>
    <scope>NUCLEOTIDE SEQUENCE</scope>
    <source>
        <strain evidence="1">Expedition CK06-06</strain>
    </source>
</reference>